<evidence type="ECO:0000256" key="1">
    <source>
        <dbReference type="SAM" id="MobiDB-lite"/>
    </source>
</evidence>
<organism evidence="2 3">
    <name type="scientific">Halobium salinum</name>
    <dbReference type="NCBI Taxonomy" id="1364940"/>
    <lineage>
        <taxon>Archaea</taxon>
        <taxon>Methanobacteriati</taxon>
        <taxon>Methanobacteriota</taxon>
        <taxon>Stenosarchaea group</taxon>
        <taxon>Halobacteria</taxon>
        <taxon>Halobacteriales</taxon>
        <taxon>Haloferacaceae</taxon>
        <taxon>Halobium</taxon>
    </lineage>
</organism>
<name>A0ABD5PDJ6_9EURY</name>
<dbReference type="RefSeq" id="WP_267623400.1">
    <property type="nucleotide sequence ID" value="NZ_JAODIW010000008.1"/>
</dbReference>
<dbReference type="Pfam" id="PF25920">
    <property type="entry name" value="DUF7966"/>
    <property type="match status" value="1"/>
</dbReference>
<accession>A0ABD5PDJ6</accession>
<evidence type="ECO:0000313" key="3">
    <source>
        <dbReference type="Proteomes" id="UP001595921"/>
    </source>
</evidence>
<proteinExistence type="predicted"/>
<dbReference type="AlphaFoldDB" id="A0ABD5PDJ6"/>
<protein>
    <submittedName>
        <fullName evidence="2">Uncharacterized protein</fullName>
    </submittedName>
</protein>
<dbReference type="EMBL" id="JBHSDS010000006">
    <property type="protein sequence ID" value="MFC4358784.1"/>
    <property type="molecule type" value="Genomic_DNA"/>
</dbReference>
<gene>
    <name evidence="2" type="ORF">ACFO0N_12605</name>
</gene>
<dbReference type="Proteomes" id="UP001595921">
    <property type="component" value="Unassembled WGS sequence"/>
</dbReference>
<feature type="region of interest" description="Disordered" evidence="1">
    <location>
        <begin position="85"/>
        <end position="123"/>
    </location>
</feature>
<comment type="caution">
    <text evidence="2">The sequence shown here is derived from an EMBL/GenBank/DDBJ whole genome shotgun (WGS) entry which is preliminary data.</text>
</comment>
<dbReference type="InterPro" id="IPR058272">
    <property type="entry name" value="DUF7966"/>
</dbReference>
<keyword evidence="3" id="KW-1185">Reference proteome</keyword>
<reference evidence="2 3" key="1">
    <citation type="journal article" date="2019" name="Int. J. Syst. Evol. Microbiol.">
        <title>The Global Catalogue of Microorganisms (GCM) 10K type strain sequencing project: providing services to taxonomists for standard genome sequencing and annotation.</title>
        <authorList>
            <consortium name="The Broad Institute Genomics Platform"/>
            <consortium name="The Broad Institute Genome Sequencing Center for Infectious Disease"/>
            <person name="Wu L."/>
            <person name="Ma J."/>
        </authorList>
    </citation>
    <scope>NUCLEOTIDE SEQUENCE [LARGE SCALE GENOMIC DNA]</scope>
    <source>
        <strain evidence="2 3">CGMCC 1.12553</strain>
    </source>
</reference>
<evidence type="ECO:0000313" key="2">
    <source>
        <dbReference type="EMBL" id="MFC4358784.1"/>
    </source>
</evidence>
<sequence>MPETERVKRALRALALGESPPDESSLTDADAALVRRAAAALRDVRTAAAYRERGRLEELEAVVDRADARGDDALARSGREAVARFDGYRRAARSSAGPDTDPPDHFRSGHGTPLSDAGQGGDR</sequence>